<evidence type="ECO:0000313" key="2">
    <source>
        <dbReference type="EMBL" id="GEU81352.1"/>
    </source>
</evidence>
<name>A0A6L2N8C8_TANCI</name>
<feature type="non-terminal residue" evidence="2">
    <location>
        <position position="1"/>
    </location>
</feature>
<dbReference type="EMBL" id="BKCJ010008261">
    <property type="protein sequence ID" value="GEU81352.1"/>
    <property type="molecule type" value="Genomic_DNA"/>
</dbReference>
<sequence length="341" mass="37010">RNLSRHTSGKKRATLIVIPSIQFTKLIIHHLQRKHRFHLKPDSPLHLSNEEPVLGYLKFSSKGTKREIFGMPIPGRLIMANIREASYYQEYQENVAKHRGFLASETGSTQDLPAPKPAKPARKPQSTAQKAPLKPSISSPGGQDEGQAGPDPDAQAKDQTGSDAGAQAEGQAGSNPDETSEGQAGSNPDETSKGQARPDPGNAEARVQSTLSLVVHVGSDREHMDLDVANVSPQPSTEQLYEGFTAMVYSNVQENLKLAVEEPVLLEEPASSSGTLSQHLSRDFSFGDQFFSDKHSDADKSAETKVESMVNVMIQQALSSISLMTSPIIDLTSRPESPKEH</sequence>
<evidence type="ECO:0000256" key="1">
    <source>
        <dbReference type="SAM" id="MobiDB-lite"/>
    </source>
</evidence>
<comment type="caution">
    <text evidence="2">The sequence shown here is derived from an EMBL/GenBank/DDBJ whole genome shotgun (WGS) entry which is preliminary data.</text>
</comment>
<gene>
    <name evidence="2" type="ORF">Tci_053330</name>
</gene>
<dbReference type="AlphaFoldDB" id="A0A6L2N8C8"/>
<feature type="compositionally biased region" description="Polar residues" evidence="1">
    <location>
        <begin position="172"/>
        <end position="189"/>
    </location>
</feature>
<reference evidence="2" key="1">
    <citation type="journal article" date="2019" name="Sci. Rep.">
        <title>Draft genome of Tanacetum cinerariifolium, the natural source of mosquito coil.</title>
        <authorList>
            <person name="Yamashiro T."/>
            <person name="Shiraishi A."/>
            <person name="Satake H."/>
            <person name="Nakayama K."/>
        </authorList>
    </citation>
    <scope>NUCLEOTIDE SEQUENCE</scope>
</reference>
<protein>
    <submittedName>
        <fullName evidence="2">E-beta-farnesene synthase</fullName>
    </submittedName>
</protein>
<organism evidence="2">
    <name type="scientific">Tanacetum cinerariifolium</name>
    <name type="common">Dalmatian daisy</name>
    <name type="synonym">Chrysanthemum cinerariifolium</name>
    <dbReference type="NCBI Taxonomy" id="118510"/>
    <lineage>
        <taxon>Eukaryota</taxon>
        <taxon>Viridiplantae</taxon>
        <taxon>Streptophyta</taxon>
        <taxon>Embryophyta</taxon>
        <taxon>Tracheophyta</taxon>
        <taxon>Spermatophyta</taxon>
        <taxon>Magnoliopsida</taxon>
        <taxon>eudicotyledons</taxon>
        <taxon>Gunneridae</taxon>
        <taxon>Pentapetalae</taxon>
        <taxon>asterids</taxon>
        <taxon>campanulids</taxon>
        <taxon>Asterales</taxon>
        <taxon>Asteraceae</taxon>
        <taxon>Asteroideae</taxon>
        <taxon>Anthemideae</taxon>
        <taxon>Anthemidinae</taxon>
        <taxon>Tanacetum</taxon>
    </lineage>
</organism>
<proteinExistence type="predicted"/>
<accession>A0A6L2N8C8</accession>
<feature type="region of interest" description="Disordered" evidence="1">
    <location>
        <begin position="106"/>
        <end position="205"/>
    </location>
</feature>